<dbReference type="Proteomes" id="UP000193685">
    <property type="component" value="Unassembled WGS sequence"/>
</dbReference>
<protein>
    <submittedName>
        <fullName evidence="1">Uncharacterized protein</fullName>
    </submittedName>
</protein>
<dbReference type="AlphaFoldDB" id="A0A1Y2F6G4"/>
<comment type="caution">
    <text evidence="1">The sequence shown here is derived from an EMBL/GenBank/DDBJ whole genome shotgun (WGS) entry which is preliminary data.</text>
</comment>
<evidence type="ECO:0000313" key="1">
    <source>
        <dbReference type="EMBL" id="ORY78525.1"/>
    </source>
</evidence>
<keyword evidence="2" id="KW-1185">Reference proteome</keyword>
<accession>A0A1Y2F6G4</accession>
<reference evidence="1 2" key="1">
    <citation type="submission" date="2016-07" db="EMBL/GenBank/DDBJ databases">
        <title>Pervasive Adenine N6-methylation of Active Genes in Fungi.</title>
        <authorList>
            <consortium name="DOE Joint Genome Institute"/>
            <person name="Mondo S.J."/>
            <person name="Dannebaum R.O."/>
            <person name="Kuo R.C."/>
            <person name="Labutti K."/>
            <person name="Haridas S."/>
            <person name="Kuo A."/>
            <person name="Salamov A."/>
            <person name="Ahrendt S.R."/>
            <person name="Lipzen A."/>
            <person name="Sullivan W."/>
            <person name="Andreopoulos W.B."/>
            <person name="Clum A."/>
            <person name="Lindquist E."/>
            <person name="Daum C."/>
            <person name="Ramamoorthy G.K."/>
            <person name="Gryganskyi A."/>
            <person name="Culley D."/>
            <person name="Magnuson J.K."/>
            <person name="James T.Y."/>
            <person name="O'Malley M.A."/>
            <person name="Stajich J.E."/>
            <person name="Spatafora J.W."/>
            <person name="Visel A."/>
            <person name="Grigoriev I.V."/>
        </authorList>
    </citation>
    <scope>NUCLEOTIDE SEQUENCE [LARGE SCALE GENOMIC DNA]</scope>
    <source>
        <strain evidence="1 2">12-1054</strain>
    </source>
</reference>
<evidence type="ECO:0000313" key="2">
    <source>
        <dbReference type="Proteomes" id="UP000193685"/>
    </source>
</evidence>
<dbReference type="RefSeq" id="XP_040723406.1">
    <property type="nucleotide sequence ID" value="XM_040865886.1"/>
</dbReference>
<gene>
    <name evidence="1" type="ORF">BCR37DRAFT_105442</name>
</gene>
<organism evidence="1 2">
    <name type="scientific">Protomyces lactucae-debilis</name>
    <dbReference type="NCBI Taxonomy" id="2754530"/>
    <lineage>
        <taxon>Eukaryota</taxon>
        <taxon>Fungi</taxon>
        <taxon>Dikarya</taxon>
        <taxon>Ascomycota</taxon>
        <taxon>Taphrinomycotina</taxon>
        <taxon>Taphrinomycetes</taxon>
        <taxon>Taphrinales</taxon>
        <taxon>Protomycetaceae</taxon>
        <taxon>Protomyces</taxon>
    </lineage>
</organism>
<dbReference type="GeneID" id="63782485"/>
<name>A0A1Y2F6G4_PROLT</name>
<proteinExistence type="predicted"/>
<sequence>MFGARLVSARPYCGVLCAVERQREAVPQRGWGSEHLCLSRIQPVRVSWRWNAVWMCVFVAGTWMLRRPAALHNDPSLLVPCSLQ</sequence>
<dbReference type="EMBL" id="MCFI01000017">
    <property type="protein sequence ID" value="ORY78525.1"/>
    <property type="molecule type" value="Genomic_DNA"/>
</dbReference>